<dbReference type="InterPro" id="IPR001611">
    <property type="entry name" value="Leu-rich_rpt"/>
</dbReference>
<comment type="caution">
    <text evidence="10">The sequence shown here is derived from an EMBL/GenBank/DDBJ whole genome shotgun (WGS) entry which is preliminary data.</text>
</comment>
<dbReference type="SMART" id="SM00220">
    <property type="entry name" value="S_TKc"/>
    <property type="match status" value="1"/>
</dbReference>
<dbReference type="GO" id="GO:0005524">
    <property type="term" value="F:ATP binding"/>
    <property type="evidence" value="ECO:0007669"/>
    <property type="project" value="UniProtKB-UniRule"/>
</dbReference>
<dbReference type="SUPFAM" id="SSF52047">
    <property type="entry name" value="RNI-like"/>
    <property type="match status" value="1"/>
</dbReference>
<evidence type="ECO:0000256" key="2">
    <source>
        <dbReference type="ARBA" id="ARBA00022679"/>
    </source>
</evidence>
<sequence length="701" mass="76721">MSDTSEPQDRTGKAGLSALLTSMGESESSGAFAAESELQQAISRGLRIPETLSGSQSADHSRIARGTQIGQYEICDFIGSGGMGSVYLARHVHLGTSVAIKLLSQRRESDTHAVARFEREMRLQAKIDHPNVVAAIDGGVDDNRYYVVMKHILGHDVHRIVRQLGPLHPGVACEIVRQAALGLSHLHQSGLIHRDIKPANTLVGLDGVVRLIDFGLARVDSQQESLTKTDHIVGTLSYMAPELISGREGISRQSDLYSLGATLYFLLTGKPPDRRLFSSTDWRDPELHSDSMSPKLYAVMERFLSHEPHQRFESATQAAEALNSLTDKEAFAALLDELRRQPQWREGREFTSPSDSSVEHSTNKNRGSDLTLIGKHNQGGSHSVAEAIGDGGAQKGRFRHAGLLWVALTVLAIITASAAYHFADNEDVILPDPNVGLTQNVDQPPVDAITTQVPRAESQMEALHRKMAEFLVARGAELYLFPSKTVRSIDQLPAEPFILLNIKANEREITDDDCKKLAQLTGIKALQLGRNPLSDLALEHLAGLERLQWLYLGQTAITDAGVIHLLPHRDTLETIDIQSTAITDQGVATLIGFEKLRELFLADNAISDRSLDGLSRFPSLKRLDLSGTEISDDGLPQLSELPSLEYLLLDRTMISDAGLGIIGDQLALKTLSIKSTSTTEAAVQRLRKTLPECQITWTSSQ</sequence>
<dbReference type="PROSITE" id="PS00108">
    <property type="entry name" value="PROTEIN_KINASE_ST"/>
    <property type="match status" value="1"/>
</dbReference>
<keyword evidence="5 10" id="KW-0418">Kinase</keyword>
<feature type="region of interest" description="Disordered" evidence="8">
    <location>
        <begin position="344"/>
        <end position="368"/>
    </location>
</feature>
<dbReference type="InterPro" id="IPR000719">
    <property type="entry name" value="Prot_kinase_dom"/>
</dbReference>
<evidence type="ECO:0000259" key="9">
    <source>
        <dbReference type="PROSITE" id="PS50011"/>
    </source>
</evidence>
<dbReference type="Gene3D" id="1.10.510.10">
    <property type="entry name" value="Transferase(Phosphotransferase) domain 1"/>
    <property type="match status" value="1"/>
</dbReference>
<dbReference type="PROSITE" id="PS00107">
    <property type="entry name" value="PROTEIN_KINASE_ATP"/>
    <property type="match status" value="1"/>
</dbReference>
<reference evidence="10 11" key="1">
    <citation type="submission" date="2019-02" db="EMBL/GenBank/DDBJ databases">
        <title>Deep-cultivation of Planctomycetes and their phenomic and genomic characterization uncovers novel biology.</title>
        <authorList>
            <person name="Wiegand S."/>
            <person name="Jogler M."/>
            <person name="Boedeker C."/>
            <person name="Pinto D."/>
            <person name="Vollmers J."/>
            <person name="Rivas-Marin E."/>
            <person name="Kohn T."/>
            <person name="Peeters S.H."/>
            <person name="Heuer A."/>
            <person name="Rast P."/>
            <person name="Oberbeckmann S."/>
            <person name="Bunk B."/>
            <person name="Jeske O."/>
            <person name="Meyerdierks A."/>
            <person name="Storesund J.E."/>
            <person name="Kallscheuer N."/>
            <person name="Luecker S."/>
            <person name="Lage O.M."/>
            <person name="Pohl T."/>
            <person name="Merkel B.J."/>
            <person name="Hornburger P."/>
            <person name="Mueller R.-W."/>
            <person name="Bruemmer F."/>
            <person name="Labrenz M."/>
            <person name="Spormann A.M."/>
            <person name="Op Den Camp H."/>
            <person name="Overmann J."/>
            <person name="Amann R."/>
            <person name="Jetten M.S.M."/>
            <person name="Mascher T."/>
            <person name="Medema M.H."/>
            <person name="Devos D.P."/>
            <person name="Kaster A.-K."/>
            <person name="Ovreas L."/>
            <person name="Rohde M."/>
            <person name="Galperin M.Y."/>
            <person name="Jogler C."/>
        </authorList>
    </citation>
    <scope>NUCLEOTIDE SEQUENCE [LARGE SCALE GENOMIC DNA]</scope>
    <source>
        <strain evidence="10 11">Pla52n</strain>
    </source>
</reference>
<dbReference type="CDD" id="cd14014">
    <property type="entry name" value="STKc_PknB_like"/>
    <property type="match status" value="1"/>
</dbReference>
<feature type="domain" description="Protein kinase" evidence="9">
    <location>
        <begin position="72"/>
        <end position="326"/>
    </location>
</feature>
<dbReference type="Gene3D" id="3.30.200.20">
    <property type="entry name" value="Phosphorylase Kinase, domain 1"/>
    <property type="match status" value="1"/>
</dbReference>
<dbReference type="SUPFAM" id="SSF56112">
    <property type="entry name" value="Protein kinase-like (PK-like)"/>
    <property type="match status" value="1"/>
</dbReference>
<dbReference type="AlphaFoldDB" id="A0A5C5ZZF5"/>
<evidence type="ECO:0000313" key="10">
    <source>
        <dbReference type="EMBL" id="TWT92338.1"/>
    </source>
</evidence>
<protein>
    <submittedName>
        <fullName evidence="10">Serine/threonine-protein kinase PrkC</fullName>
        <ecNumber evidence="10">2.7.11.1</ecNumber>
    </submittedName>
</protein>
<evidence type="ECO:0000256" key="5">
    <source>
        <dbReference type="ARBA" id="ARBA00022777"/>
    </source>
</evidence>
<keyword evidence="3" id="KW-0677">Repeat</keyword>
<dbReference type="InterPro" id="IPR008271">
    <property type="entry name" value="Ser/Thr_kinase_AS"/>
</dbReference>
<gene>
    <name evidence="10" type="primary">prkC_39</name>
    <name evidence="10" type="ORF">Pla52n_62120</name>
</gene>
<dbReference type="Pfam" id="PF00069">
    <property type="entry name" value="Pkinase"/>
    <property type="match status" value="1"/>
</dbReference>
<organism evidence="10 11">
    <name type="scientific">Stieleria varia</name>
    <dbReference type="NCBI Taxonomy" id="2528005"/>
    <lineage>
        <taxon>Bacteria</taxon>
        <taxon>Pseudomonadati</taxon>
        <taxon>Planctomycetota</taxon>
        <taxon>Planctomycetia</taxon>
        <taxon>Pirellulales</taxon>
        <taxon>Pirellulaceae</taxon>
        <taxon>Stieleria</taxon>
    </lineage>
</organism>
<keyword evidence="1" id="KW-0433">Leucine-rich repeat</keyword>
<evidence type="ECO:0000313" key="11">
    <source>
        <dbReference type="Proteomes" id="UP000320176"/>
    </source>
</evidence>
<dbReference type="GO" id="GO:0004674">
    <property type="term" value="F:protein serine/threonine kinase activity"/>
    <property type="evidence" value="ECO:0007669"/>
    <property type="project" value="UniProtKB-EC"/>
</dbReference>
<dbReference type="Proteomes" id="UP000320176">
    <property type="component" value="Unassembled WGS sequence"/>
</dbReference>
<dbReference type="OrthoDB" id="6111975at2"/>
<name>A0A5C5ZZF5_9BACT</name>
<feature type="binding site" evidence="7">
    <location>
        <position position="101"/>
    </location>
    <ligand>
        <name>ATP</name>
        <dbReference type="ChEBI" id="CHEBI:30616"/>
    </ligand>
</feature>
<dbReference type="InterPro" id="IPR011009">
    <property type="entry name" value="Kinase-like_dom_sf"/>
</dbReference>
<dbReference type="EC" id="2.7.11.1" evidence="10"/>
<evidence type="ECO:0000256" key="1">
    <source>
        <dbReference type="ARBA" id="ARBA00022614"/>
    </source>
</evidence>
<evidence type="ECO:0000256" key="7">
    <source>
        <dbReference type="PROSITE-ProRule" id="PRU10141"/>
    </source>
</evidence>
<accession>A0A5C5ZZF5</accession>
<evidence type="ECO:0000256" key="4">
    <source>
        <dbReference type="ARBA" id="ARBA00022741"/>
    </source>
</evidence>
<keyword evidence="11" id="KW-1185">Reference proteome</keyword>
<keyword evidence="2 10" id="KW-0808">Transferase</keyword>
<dbReference type="InterPro" id="IPR017441">
    <property type="entry name" value="Protein_kinase_ATP_BS"/>
</dbReference>
<evidence type="ECO:0000256" key="6">
    <source>
        <dbReference type="ARBA" id="ARBA00022840"/>
    </source>
</evidence>
<dbReference type="RefSeq" id="WP_146523142.1">
    <property type="nucleotide sequence ID" value="NZ_CP151726.1"/>
</dbReference>
<proteinExistence type="predicted"/>
<keyword evidence="4 7" id="KW-0547">Nucleotide-binding</keyword>
<dbReference type="EMBL" id="SJPN01000011">
    <property type="protein sequence ID" value="TWT92338.1"/>
    <property type="molecule type" value="Genomic_DNA"/>
</dbReference>
<dbReference type="InterPro" id="IPR032675">
    <property type="entry name" value="LRR_dom_sf"/>
</dbReference>
<evidence type="ECO:0000256" key="3">
    <source>
        <dbReference type="ARBA" id="ARBA00022737"/>
    </source>
</evidence>
<dbReference type="PANTHER" id="PTHR43289">
    <property type="entry name" value="MITOGEN-ACTIVATED PROTEIN KINASE KINASE KINASE 20-RELATED"/>
    <property type="match status" value="1"/>
</dbReference>
<dbReference type="PANTHER" id="PTHR43289:SF34">
    <property type="entry name" value="SERINE_THREONINE-PROTEIN KINASE YBDM-RELATED"/>
    <property type="match status" value="1"/>
</dbReference>
<dbReference type="Gene3D" id="3.80.10.10">
    <property type="entry name" value="Ribonuclease Inhibitor"/>
    <property type="match status" value="2"/>
</dbReference>
<dbReference type="Pfam" id="PF13855">
    <property type="entry name" value="LRR_8"/>
    <property type="match status" value="1"/>
</dbReference>
<keyword evidence="6 7" id="KW-0067">ATP-binding</keyword>
<evidence type="ECO:0000256" key="8">
    <source>
        <dbReference type="SAM" id="MobiDB-lite"/>
    </source>
</evidence>
<dbReference type="PROSITE" id="PS50011">
    <property type="entry name" value="PROTEIN_KINASE_DOM"/>
    <property type="match status" value="1"/>
</dbReference>